<sequence length="82" mass="8781">MAIWLWISQSQSETLQVAIWRQLQLVVRGTTYLRCGTVVNQGTYAVPALTMPQSHDADAVADDGAAPPAPMTMTSCPGSFGN</sequence>
<keyword evidence="3" id="KW-1185">Reference proteome</keyword>
<dbReference type="OMA" id="SQMGERG"/>
<dbReference type="Proteomes" id="UP000001292">
    <property type="component" value="Unassembled WGS sequence"/>
</dbReference>
<name>B4HUY3_DROSE</name>
<feature type="region of interest" description="Disordered" evidence="1">
    <location>
        <begin position="57"/>
        <end position="82"/>
    </location>
</feature>
<dbReference type="HOGENOM" id="CLU_2560731_0_0_1"/>
<organism evidence="3">
    <name type="scientific">Drosophila sechellia</name>
    <name type="common">Fruit fly</name>
    <dbReference type="NCBI Taxonomy" id="7238"/>
    <lineage>
        <taxon>Eukaryota</taxon>
        <taxon>Metazoa</taxon>
        <taxon>Ecdysozoa</taxon>
        <taxon>Arthropoda</taxon>
        <taxon>Hexapoda</taxon>
        <taxon>Insecta</taxon>
        <taxon>Pterygota</taxon>
        <taxon>Neoptera</taxon>
        <taxon>Endopterygota</taxon>
        <taxon>Diptera</taxon>
        <taxon>Brachycera</taxon>
        <taxon>Muscomorpha</taxon>
        <taxon>Ephydroidea</taxon>
        <taxon>Drosophilidae</taxon>
        <taxon>Drosophila</taxon>
        <taxon>Sophophora</taxon>
    </lineage>
</organism>
<proteinExistence type="predicted"/>
<accession>B4HUY3</accession>
<evidence type="ECO:0000313" key="2">
    <source>
        <dbReference type="EMBL" id="EDW50754.1"/>
    </source>
</evidence>
<evidence type="ECO:0000313" key="3">
    <source>
        <dbReference type="Proteomes" id="UP000001292"/>
    </source>
</evidence>
<gene>
    <name evidence="2" type="primary">Dsec\GM14800</name>
    <name evidence="2" type="ORF">Dsec_GM14800</name>
</gene>
<feature type="compositionally biased region" description="Polar residues" evidence="1">
    <location>
        <begin position="72"/>
        <end position="82"/>
    </location>
</feature>
<dbReference type="AlphaFoldDB" id="B4HUY3"/>
<dbReference type="EMBL" id="CH480817">
    <property type="protein sequence ID" value="EDW50754.1"/>
    <property type="molecule type" value="Genomic_DNA"/>
</dbReference>
<protein>
    <submittedName>
        <fullName evidence="2">GM14800</fullName>
    </submittedName>
</protein>
<dbReference type="PhylomeDB" id="B4HUY3"/>
<reference evidence="2 3" key="1">
    <citation type="journal article" date="2007" name="Nature">
        <title>Evolution of genes and genomes on the Drosophila phylogeny.</title>
        <authorList>
            <consortium name="Drosophila 12 Genomes Consortium"/>
            <person name="Clark A.G."/>
            <person name="Eisen M.B."/>
            <person name="Smith D.R."/>
            <person name="Bergman C.M."/>
            <person name="Oliver B."/>
            <person name="Markow T.A."/>
            <person name="Kaufman T.C."/>
            <person name="Kellis M."/>
            <person name="Gelbart W."/>
            <person name="Iyer V.N."/>
            <person name="Pollard D.A."/>
            <person name="Sackton T.B."/>
            <person name="Larracuente A.M."/>
            <person name="Singh N.D."/>
            <person name="Abad J.P."/>
            <person name="Abt D.N."/>
            <person name="Adryan B."/>
            <person name="Aguade M."/>
            <person name="Akashi H."/>
            <person name="Anderson W.W."/>
            <person name="Aquadro C.F."/>
            <person name="Ardell D.H."/>
            <person name="Arguello R."/>
            <person name="Artieri C.G."/>
            <person name="Barbash D.A."/>
            <person name="Barker D."/>
            <person name="Barsanti P."/>
            <person name="Batterham P."/>
            <person name="Batzoglou S."/>
            <person name="Begun D."/>
            <person name="Bhutkar A."/>
            <person name="Blanco E."/>
            <person name="Bosak S.A."/>
            <person name="Bradley R.K."/>
            <person name="Brand A.D."/>
            <person name="Brent M.R."/>
            <person name="Brooks A.N."/>
            <person name="Brown R.H."/>
            <person name="Butlin R.K."/>
            <person name="Caggese C."/>
            <person name="Calvi B.R."/>
            <person name="Bernardo de Carvalho A."/>
            <person name="Caspi A."/>
            <person name="Castrezana S."/>
            <person name="Celniker S.E."/>
            <person name="Chang J.L."/>
            <person name="Chapple C."/>
            <person name="Chatterji S."/>
            <person name="Chinwalla A."/>
            <person name="Civetta A."/>
            <person name="Clifton S.W."/>
            <person name="Comeron J.M."/>
            <person name="Costello J.C."/>
            <person name="Coyne J.A."/>
            <person name="Daub J."/>
            <person name="David R.G."/>
            <person name="Delcher A.L."/>
            <person name="Delehaunty K."/>
            <person name="Do C.B."/>
            <person name="Ebling H."/>
            <person name="Edwards K."/>
            <person name="Eickbush T."/>
            <person name="Evans J.D."/>
            <person name="Filipski A."/>
            <person name="Findeiss S."/>
            <person name="Freyhult E."/>
            <person name="Fulton L."/>
            <person name="Fulton R."/>
            <person name="Garcia A.C."/>
            <person name="Gardiner A."/>
            <person name="Garfield D.A."/>
            <person name="Garvin B.E."/>
            <person name="Gibson G."/>
            <person name="Gilbert D."/>
            <person name="Gnerre S."/>
            <person name="Godfrey J."/>
            <person name="Good R."/>
            <person name="Gotea V."/>
            <person name="Gravely B."/>
            <person name="Greenberg A.J."/>
            <person name="Griffiths-Jones S."/>
            <person name="Gross S."/>
            <person name="Guigo R."/>
            <person name="Gustafson E.A."/>
            <person name="Haerty W."/>
            <person name="Hahn M.W."/>
            <person name="Halligan D.L."/>
            <person name="Halpern A.L."/>
            <person name="Halter G.M."/>
            <person name="Han M.V."/>
            <person name="Heger A."/>
            <person name="Hillier L."/>
            <person name="Hinrichs A.S."/>
            <person name="Holmes I."/>
            <person name="Hoskins R.A."/>
            <person name="Hubisz M.J."/>
            <person name="Hultmark D."/>
            <person name="Huntley M.A."/>
            <person name="Jaffe D.B."/>
            <person name="Jagadeeshan S."/>
            <person name="Jeck W.R."/>
            <person name="Johnson J."/>
            <person name="Jones C.D."/>
            <person name="Jordan W.C."/>
            <person name="Karpen G.H."/>
            <person name="Kataoka E."/>
            <person name="Keightley P.D."/>
            <person name="Kheradpour P."/>
            <person name="Kirkness E.F."/>
            <person name="Koerich L.B."/>
            <person name="Kristiansen K."/>
            <person name="Kudrna D."/>
            <person name="Kulathinal R.J."/>
            <person name="Kumar S."/>
            <person name="Kwok R."/>
            <person name="Lander E."/>
            <person name="Langley C.H."/>
            <person name="Lapoint R."/>
            <person name="Lazzaro B.P."/>
            <person name="Lee S.J."/>
            <person name="Levesque L."/>
            <person name="Li R."/>
            <person name="Lin C.F."/>
            <person name="Lin M.F."/>
            <person name="Lindblad-Toh K."/>
            <person name="Llopart A."/>
            <person name="Long M."/>
            <person name="Low L."/>
            <person name="Lozovsky E."/>
            <person name="Lu J."/>
            <person name="Luo M."/>
            <person name="Machado C.A."/>
            <person name="Makalowski W."/>
            <person name="Marzo M."/>
            <person name="Matsuda M."/>
            <person name="Matzkin L."/>
            <person name="McAllister B."/>
            <person name="McBride C.S."/>
            <person name="McKernan B."/>
            <person name="McKernan K."/>
            <person name="Mendez-Lago M."/>
            <person name="Minx P."/>
            <person name="Mollenhauer M.U."/>
            <person name="Montooth K."/>
            <person name="Mount S.M."/>
            <person name="Mu X."/>
            <person name="Myers E."/>
            <person name="Negre B."/>
            <person name="Newfeld S."/>
            <person name="Nielsen R."/>
            <person name="Noor M.A."/>
            <person name="O'Grady P."/>
            <person name="Pachter L."/>
            <person name="Papaceit M."/>
            <person name="Parisi M.J."/>
            <person name="Parisi M."/>
            <person name="Parts L."/>
            <person name="Pedersen J.S."/>
            <person name="Pesole G."/>
            <person name="Phillippy A.M."/>
            <person name="Ponting C.P."/>
            <person name="Pop M."/>
            <person name="Porcelli D."/>
            <person name="Powell J.R."/>
            <person name="Prohaska S."/>
            <person name="Pruitt K."/>
            <person name="Puig M."/>
            <person name="Quesneville H."/>
            <person name="Ram K.R."/>
            <person name="Rand D."/>
            <person name="Rasmussen M.D."/>
            <person name="Reed L.K."/>
            <person name="Reenan R."/>
            <person name="Reily A."/>
            <person name="Remington K.A."/>
            <person name="Rieger T.T."/>
            <person name="Ritchie M.G."/>
            <person name="Robin C."/>
            <person name="Rogers Y.H."/>
            <person name="Rohde C."/>
            <person name="Rozas J."/>
            <person name="Rubenfield M.J."/>
            <person name="Ruiz A."/>
            <person name="Russo S."/>
            <person name="Salzberg S.L."/>
            <person name="Sanchez-Gracia A."/>
            <person name="Saranga D.J."/>
            <person name="Sato H."/>
            <person name="Schaeffer S.W."/>
            <person name="Schatz M.C."/>
            <person name="Schlenke T."/>
            <person name="Schwartz R."/>
            <person name="Segarra C."/>
            <person name="Singh R.S."/>
            <person name="Sirot L."/>
            <person name="Sirota M."/>
            <person name="Sisneros N.B."/>
            <person name="Smith C.D."/>
            <person name="Smith T.F."/>
            <person name="Spieth J."/>
            <person name="Stage D.E."/>
            <person name="Stark A."/>
            <person name="Stephan W."/>
            <person name="Strausberg R.L."/>
            <person name="Strempel S."/>
            <person name="Sturgill D."/>
            <person name="Sutton G."/>
            <person name="Sutton G.G."/>
            <person name="Tao W."/>
            <person name="Teichmann S."/>
            <person name="Tobari Y.N."/>
            <person name="Tomimura Y."/>
            <person name="Tsolas J.M."/>
            <person name="Valente V.L."/>
            <person name="Venter E."/>
            <person name="Venter J.C."/>
            <person name="Vicario S."/>
            <person name="Vieira F.G."/>
            <person name="Vilella A.J."/>
            <person name="Villasante A."/>
            <person name="Walenz B."/>
            <person name="Wang J."/>
            <person name="Wasserman M."/>
            <person name="Watts T."/>
            <person name="Wilson D."/>
            <person name="Wilson R.K."/>
            <person name="Wing R.A."/>
            <person name="Wolfner M.F."/>
            <person name="Wong A."/>
            <person name="Wong G.K."/>
            <person name="Wu C.I."/>
            <person name="Wu G."/>
            <person name="Yamamoto D."/>
            <person name="Yang H.P."/>
            <person name="Yang S.P."/>
            <person name="Yorke J.A."/>
            <person name="Yoshida K."/>
            <person name="Zdobnov E."/>
            <person name="Zhang P."/>
            <person name="Zhang Y."/>
            <person name="Zimin A.V."/>
            <person name="Baldwin J."/>
            <person name="Abdouelleil A."/>
            <person name="Abdulkadir J."/>
            <person name="Abebe A."/>
            <person name="Abera B."/>
            <person name="Abreu J."/>
            <person name="Acer S.C."/>
            <person name="Aftuck L."/>
            <person name="Alexander A."/>
            <person name="An P."/>
            <person name="Anderson E."/>
            <person name="Anderson S."/>
            <person name="Arachi H."/>
            <person name="Azer M."/>
            <person name="Bachantsang P."/>
            <person name="Barry A."/>
            <person name="Bayul T."/>
            <person name="Berlin A."/>
            <person name="Bessette D."/>
            <person name="Bloom T."/>
            <person name="Blye J."/>
            <person name="Boguslavskiy L."/>
            <person name="Bonnet C."/>
            <person name="Boukhgalter B."/>
            <person name="Bourzgui I."/>
            <person name="Brown A."/>
            <person name="Cahill P."/>
            <person name="Channer S."/>
            <person name="Cheshatsang Y."/>
            <person name="Chuda L."/>
            <person name="Citroen M."/>
            <person name="Collymore A."/>
            <person name="Cooke P."/>
            <person name="Costello M."/>
            <person name="D'Aco K."/>
            <person name="Daza R."/>
            <person name="De Haan G."/>
            <person name="DeGray S."/>
            <person name="DeMaso C."/>
            <person name="Dhargay N."/>
            <person name="Dooley K."/>
            <person name="Dooley E."/>
            <person name="Doricent M."/>
            <person name="Dorje P."/>
            <person name="Dorjee K."/>
            <person name="Dupes A."/>
            <person name="Elong R."/>
            <person name="Falk J."/>
            <person name="Farina A."/>
            <person name="Faro S."/>
            <person name="Ferguson D."/>
            <person name="Fisher S."/>
            <person name="Foley C.D."/>
            <person name="Franke A."/>
            <person name="Friedrich D."/>
            <person name="Gadbois L."/>
            <person name="Gearin G."/>
            <person name="Gearin C.R."/>
            <person name="Giannoukos G."/>
            <person name="Goode T."/>
            <person name="Graham J."/>
            <person name="Grandbois E."/>
            <person name="Grewal S."/>
            <person name="Gyaltsen K."/>
            <person name="Hafez N."/>
            <person name="Hagos B."/>
            <person name="Hall J."/>
            <person name="Henson C."/>
            <person name="Hollinger A."/>
            <person name="Honan T."/>
            <person name="Huard M.D."/>
            <person name="Hughes L."/>
            <person name="Hurhula B."/>
            <person name="Husby M.E."/>
            <person name="Kamat A."/>
            <person name="Kanga B."/>
            <person name="Kashin S."/>
            <person name="Khazanovich D."/>
            <person name="Kisner P."/>
            <person name="Lance K."/>
            <person name="Lara M."/>
            <person name="Lee W."/>
            <person name="Lennon N."/>
            <person name="Letendre F."/>
            <person name="LeVine R."/>
            <person name="Lipovsky A."/>
            <person name="Liu X."/>
            <person name="Liu J."/>
            <person name="Liu S."/>
            <person name="Lokyitsang T."/>
            <person name="Lokyitsang Y."/>
            <person name="Lubonja R."/>
            <person name="Lui A."/>
            <person name="MacDonald P."/>
            <person name="Magnisalis V."/>
            <person name="Maru K."/>
            <person name="Matthews C."/>
            <person name="McCusker W."/>
            <person name="McDonough S."/>
            <person name="Mehta T."/>
            <person name="Meldrim J."/>
            <person name="Meneus L."/>
            <person name="Mihai O."/>
            <person name="Mihalev A."/>
            <person name="Mihova T."/>
            <person name="Mittelman R."/>
            <person name="Mlenga V."/>
            <person name="Montmayeur A."/>
            <person name="Mulrain L."/>
            <person name="Navidi A."/>
            <person name="Naylor J."/>
            <person name="Negash T."/>
            <person name="Nguyen T."/>
            <person name="Nguyen N."/>
            <person name="Nicol R."/>
            <person name="Norbu C."/>
            <person name="Norbu N."/>
            <person name="Novod N."/>
            <person name="O'Neill B."/>
            <person name="Osman S."/>
            <person name="Markiewicz E."/>
            <person name="Oyono O.L."/>
            <person name="Patti C."/>
            <person name="Phunkhang P."/>
            <person name="Pierre F."/>
            <person name="Priest M."/>
            <person name="Raghuraman S."/>
            <person name="Rege F."/>
            <person name="Reyes R."/>
            <person name="Rise C."/>
            <person name="Rogov P."/>
            <person name="Ross K."/>
            <person name="Ryan E."/>
            <person name="Settipalli S."/>
            <person name="Shea T."/>
            <person name="Sherpa N."/>
            <person name="Shi L."/>
            <person name="Shih D."/>
            <person name="Sparrow T."/>
            <person name="Spaulding J."/>
            <person name="Stalker J."/>
            <person name="Stange-Thomann N."/>
            <person name="Stavropoulos S."/>
            <person name="Stone C."/>
            <person name="Strader C."/>
            <person name="Tesfaye S."/>
            <person name="Thomson T."/>
            <person name="Thoulutsang Y."/>
            <person name="Thoulutsang D."/>
            <person name="Topham K."/>
            <person name="Topping I."/>
            <person name="Tsamla T."/>
            <person name="Vassiliev H."/>
            <person name="Vo A."/>
            <person name="Wangchuk T."/>
            <person name="Wangdi T."/>
            <person name="Weiand M."/>
            <person name="Wilkinson J."/>
            <person name="Wilson A."/>
            <person name="Yadav S."/>
            <person name="Young G."/>
            <person name="Yu Q."/>
            <person name="Zembek L."/>
            <person name="Zhong D."/>
            <person name="Zimmer A."/>
            <person name="Zwirko Z."/>
            <person name="Jaffe D.B."/>
            <person name="Alvarez P."/>
            <person name="Brockman W."/>
            <person name="Butler J."/>
            <person name="Chin C."/>
            <person name="Gnerre S."/>
            <person name="Grabherr M."/>
            <person name="Kleber M."/>
            <person name="Mauceli E."/>
            <person name="MacCallum I."/>
        </authorList>
    </citation>
    <scope>NUCLEOTIDE SEQUENCE [LARGE SCALE GENOMIC DNA]</scope>
    <source>
        <strain evidence="3">Rob3c / Tucson 14021-0248.25</strain>
    </source>
</reference>
<evidence type="ECO:0000256" key="1">
    <source>
        <dbReference type="SAM" id="MobiDB-lite"/>
    </source>
</evidence>